<accession>A0ABD0NTP8</accession>
<dbReference type="EMBL" id="JAMKFB020000020">
    <property type="protein sequence ID" value="KAL0164865.1"/>
    <property type="molecule type" value="Genomic_DNA"/>
</dbReference>
<keyword evidence="2" id="KW-0472">Membrane</keyword>
<dbReference type="Proteomes" id="UP001529510">
    <property type="component" value="Unassembled WGS sequence"/>
</dbReference>
<evidence type="ECO:0000313" key="3">
    <source>
        <dbReference type="EMBL" id="KAL0164865.1"/>
    </source>
</evidence>
<dbReference type="AlphaFoldDB" id="A0ABD0NTP8"/>
<feature type="non-terminal residue" evidence="3">
    <location>
        <position position="1"/>
    </location>
</feature>
<dbReference type="PANTHER" id="PTHR46921:SF1">
    <property type="entry name" value="TUMOR NECROSIS FACTOR RECEPTOR SUPERFAMILY MEMBER 21"/>
    <property type="match status" value="1"/>
</dbReference>
<proteinExistence type="predicted"/>
<dbReference type="InterPro" id="IPR022330">
    <property type="entry name" value="TNFR_21"/>
</dbReference>
<feature type="region of interest" description="Disordered" evidence="1">
    <location>
        <begin position="1"/>
        <end position="33"/>
    </location>
</feature>
<protein>
    <submittedName>
        <fullName evidence="3">Uncharacterized protein</fullName>
    </submittedName>
</protein>
<organism evidence="3 4">
    <name type="scientific">Cirrhinus mrigala</name>
    <name type="common">Mrigala</name>
    <dbReference type="NCBI Taxonomy" id="683832"/>
    <lineage>
        <taxon>Eukaryota</taxon>
        <taxon>Metazoa</taxon>
        <taxon>Chordata</taxon>
        <taxon>Craniata</taxon>
        <taxon>Vertebrata</taxon>
        <taxon>Euteleostomi</taxon>
        <taxon>Actinopterygii</taxon>
        <taxon>Neopterygii</taxon>
        <taxon>Teleostei</taxon>
        <taxon>Ostariophysi</taxon>
        <taxon>Cypriniformes</taxon>
        <taxon>Cyprinidae</taxon>
        <taxon>Labeoninae</taxon>
        <taxon>Labeonini</taxon>
        <taxon>Cirrhinus</taxon>
    </lineage>
</organism>
<keyword evidence="4" id="KW-1185">Reference proteome</keyword>
<feature type="transmembrane region" description="Helical" evidence="2">
    <location>
        <begin position="101"/>
        <end position="121"/>
    </location>
</feature>
<keyword evidence="2" id="KW-1133">Transmembrane helix</keyword>
<feature type="non-terminal residue" evidence="3">
    <location>
        <position position="156"/>
    </location>
</feature>
<comment type="caution">
    <text evidence="3">The sequence shown here is derived from an EMBL/GenBank/DDBJ whole genome shotgun (WGS) entry which is preliminary data.</text>
</comment>
<sequence>IQDVAGLVPSSTDMALDAEDIPTTAASSKTSDEDAGLLISATQDFPKLQSKLSLSRDPQLANQQAMEALSEGKAQGLGYRPIRRGAPRPSTHKHFDINEHLPWMIVLLLLLVLVVIVVCSVKRSSRVLKKGPRQDPSSIMEKAIHKKPSSPAQTKE</sequence>
<reference evidence="3 4" key="1">
    <citation type="submission" date="2024-05" db="EMBL/GenBank/DDBJ databases">
        <title>Genome sequencing and assembly of Indian major carp, Cirrhinus mrigala (Hamilton, 1822).</title>
        <authorList>
            <person name="Mohindra V."/>
            <person name="Chowdhury L.M."/>
            <person name="Lal K."/>
            <person name="Jena J.K."/>
        </authorList>
    </citation>
    <scope>NUCLEOTIDE SEQUENCE [LARGE SCALE GENOMIC DNA]</scope>
    <source>
        <strain evidence="3">CM1030</strain>
        <tissue evidence="3">Blood</tissue>
    </source>
</reference>
<evidence type="ECO:0000256" key="2">
    <source>
        <dbReference type="SAM" id="Phobius"/>
    </source>
</evidence>
<dbReference type="PRINTS" id="PR01971">
    <property type="entry name" value="TNFACTORR21"/>
</dbReference>
<gene>
    <name evidence="3" type="ORF">M9458_040618</name>
</gene>
<evidence type="ECO:0000313" key="4">
    <source>
        <dbReference type="Proteomes" id="UP001529510"/>
    </source>
</evidence>
<keyword evidence="2" id="KW-0812">Transmembrane</keyword>
<evidence type="ECO:0000256" key="1">
    <source>
        <dbReference type="SAM" id="MobiDB-lite"/>
    </source>
</evidence>
<feature type="region of interest" description="Disordered" evidence="1">
    <location>
        <begin position="127"/>
        <end position="156"/>
    </location>
</feature>
<dbReference type="PANTHER" id="PTHR46921">
    <property type="entry name" value="TUMOR NECROSIS FACTOR RECEPTOR SUPERFAMILY MEMBER 21"/>
    <property type="match status" value="1"/>
</dbReference>
<name>A0ABD0NTP8_CIRMR</name>